<accession>W4LU85</accession>
<dbReference type="Gene3D" id="2.60.120.380">
    <property type="match status" value="1"/>
</dbReference>
<dbReference type="AlphaFoldDB" id="W4LU85"/>
<dbReference type="SUPFAM" id="SSF55486">
    <property type="entry name" value="Metalloproteases ('zincins'), catalytic domain"/>
    <property type="match status" value="1"/>
</dbReference>
<evidence type="ECO:0000313" key="2">
    <source>
        <dbReference type="EMBL" id="ETX01425.1"/>
    </source>
</evidence>
<evidence type="ECO:0000259" key="1">
    <source>
        <dbReference type="Pfam" id="PF04151"/>
    </source>
</evidence>
<proteinExistence type="predicted"/>
<gene>
    <name evidence="2" type="ORF">ETSY1_07440</name>
</gene>
<dbReference type="HOGENOM" id="CLU_563473_0_0_7"/>
<reference evidence="2 3" key="1">
    <citation type="journal article" date="2014" name="Nature">
        <title>An environmental bacterial taxon with a large and distinct metabolic repertoire.</title>
        <authorList>
            <person name="Wilson M.C."/>
            <person name="Mori T."/>
            <person name="Ruckert C."/>
            <person name="Uria A.R."/>
            <person name="Helf M.J."/>
            <person name="Takada K."/>
            <person name="Gernert C."/>
            <person name="Steffens U.A."/>
            <person name="Heycke N."/>
            <person name="Schmitt S."/>
            <person name="Rinke C."/>
            <person name="Helfrich E.J."/>
            <person name="Brachmann A.O."/>
            <person name="Gurgui C."/>
            <person name="Wakimoto T."/>
            <person name="Kracht M."/>
            <person name="Crusemann M."/>
            <person name="Hentschel U."/>
            <person name="Abe I."/>
            <person name="Matsunaga S."/>
            <person name="Kalinowski J."/>
            <person name="Takeyama H."/>
            <person name="Piel J."/>
        </authorList>
    </citation>
    <scope>NUCLEOTIDE SEQUENCE [LARGE SCALE GENOMIC DNA]</scope>
    <source>
        <strain evidence="3">TSY1</strain>
    </source>
</reference>
<dbReference type="Pfam" id="PF04151">
    <property type="entry name" value="PPC"/>
    <property type="match status" value="1"/>
</dbReference>
<name>W4LU85_ENTF1</name>
<comment type="caution">
    <text evidence="2">The sequence shown here is derived from an EMBL/GenBank/DDBJ whole genome shotgun (WGS) entry which is preliminary data.</text>
</comment>
<dbReference type="InterPro" id="IPR007280">
    <property type="entry name" value="Peptidase_C_arc/bac"/>
</dbReference>
<dbReference type="EMBL" id="AZHW01000233">
    <property type="protein sequence ID" value="ETX01425.1"/>
    <property type="molecule type" value="Genomic_DNA"/>
</dbReference>
<protein>
    <recommendedName>
        <fullName evidence="1">Peptidase C-terminal archaeal/bacterial domain-containing protein</fullName>
    </recommendedName>
</protein>
<evidence type="ECO:0000313" key="3">
    <source>
        <dbReference type="Proteomes" id="UP000019141"/>
    </source>
</evidence>
<dbReference type="Proteomes" id="UP000019141">
    <property type="component" value="Unassembled WGS sequence"/>
</dbReference>
<organism evidence="2 3">
    <name type="scientific">Entotheonella factor</name>
    <dbReference type="NCBI Taxonomy" id="1429438"/>
    <lineage>
        <taxon>Bacteria</taxon>
        <taxon>Pseudomonadati</taxon>
        <taxon>Nitrospinota/Tectimicrobiota group</taxon>
        <taxon>Candidatus Tectimicrobiota</taxon>
        <taxon>Candidatus Entotheonellia</taxon>
        <taxon>Candidatus Entotheonellales</taxon>
        <taxon>Candidatus Entotheonellaceae</taxon>
        <taxon>Candidatus Entotheonella</taxon>
    </lineage>
</organism>
<feature type="domain" description="Peptidase C-terminal archaeal/bacterial" evidence="1">
    <location>
        <begin position="360"/>
        <end position="433"/>
    </location>
</feature>
<keyword evidence="3" id="KW-1185">Reference proteome</keyword>
<sequence>MWTHSHQCSQTIAIAWFVICLLVAPLQAATITIINIDAPNEGLNDPAPVTPVGGNTGTTLGQQRLLAAQFAADLWSALLVSDVEIRVALQFSALGGSASGAVLAFAGPTSIFRDFPGAPLANTWYPSALADTLANADLDPVGVEVASTVNSDVDGNVVLGTLRFYYGFDRNAGSNVDFVTTFAHELAHGLGFSSFIDGNSGARLMNLDDAYSRHLIHRGAVPPDFPSMTDAQRLAALTDGPNLRWNGPNVRAASGRLTLGASPEGDVEIYAPFPFQPGSSVSHFSTSLLPNELMEPFITGPIHDVGLTLELFQDLGWQMLEPMGFACDTMPGGDVSQGQAPCEEDVPDNGPNAQTGVIGDVYAFEANAGDQIELQVDTTDANLDPALQLLDQTGNLIASGDDEVPCAVPLVCQHTCPQIVQTIPASGTYFVVVLDTASESCTGGSYEVTADGTGGITLIGDDTTRFVPGGTSLQSWAKGLDNNK</sequence>